<dbReference type="SMART" id="SM00343">
    <property type="entry name" value="ZnF_C2HC"/>
    <property type="match status" value="1"/>
</dbReference>
<name>A0AAD9XS92_9ROSI</name>
<dbReference type="PANTHER" id="PTHR48435">
    <property type="entry name" value="POLYPROTEIN"/>
    <property type="match status" value="1"/>
</dbReference>
<feature type="domain" description="CCHC-type" evidence="2">
    <location>
        <begin position="144"/>
        <end position="160"/>
    </location>
</feature>
<dbReference type="InterPro" id="IPR001878">
    <property type="entry name" value="Znf_CCHC"/>
</dbReference>
<dbReference type="GO" id="GO:0003676">
    <property type="term" value="F:nucleic acid binding"/>
    <property type="evidence" value="ECO:0007669"/>
    <property type="project" value="InterPro"/>
</dbReference>
<dbReference type="InterPro" id="IPR053098">
    <property type="entry name" value="Petuviruses_polyprotein"/>
</dbReference>
<protein>
    <recommendedName>
        <fullName evidence="2">CCHC-type domain-containing protein</fullName>
    </recommendedName>
</protein>
<dbReference type="EMBL" id="JANJYI010000001">
    <property type="protein sequence ID" value="KAK2664163.1"/>
    <property type="molecule type" value="Genomic_DNA"/>
</dbReference>
<gene>
    <name evidence="3" type="ORF">Ddye_002737</name>
</gene>
<dbReference type="SUPFAM" id="SSF57756">
    <property type="entry name" value="Retrovirus zinc finger-like domains"/>
    <property type="match status" value="1"/>
</dbReference>
<dbReference type="GO" id="GO:0008270">
    <property type="term" value="F:zinc ion binding"/>
    <property type="evidence" value="ECO:0007669"/>
    <property type="project" value="UniProtKB-KW"/>
</dbReference>
<dbReference type="PANTHER" id="PTHR48435:SF1">
    <property type="entry name" value="POLYPROTEIN"/>
    <property type="match status" value="1"/>
</dbReference>
<keyword evidence="1" id="KW-0479">Metal-binding</keyword>
<sequence length="203" mass="23691">MFFRYLALGGINDESLWQVYLNSLPVELQGELQRTLETSGRSLQDITLGEIHMFTLAALDKLGVIQRIFSKMLKEGKKYDIHCKLPDSYHLKCKSTEHCDCRSKIKNHFRRIPMKGNPVSSNKKNMKLKYYRKKARRSWNKSSKCYVCGQQRHYAKQCPNKKAKSAKLIHQLKQIADEVPYDADIESIFSEQEYVDPHTTFVL</sequence>
<evidence type="ECO:0000256" key="1">
    <source>
        <dbReference type="PROSITE-ProRule" id="PRU00047"/>
    </source>
</evidence>
<keyword evidence="1" id="KW-0863">Zinc-finger</keyword>
<dbReference type="Proteomes" id="UP001280121">
    <property type="component" value="Unassembled WGS sequence"/>
</dbReference>
<keyword evidence="4" id="KW-1185">Reference proteome</keyword>
<dbReference type="PROSITE" id="PS50158">
    <property type="entry name" value="ZF_CCHC"/>
    <property type="match status" value="1"/>
</dbReference>
<keyword evidence="1" id="KW-0862">Zinc</keyword>
<dbReference type="AlphaFoldDB" id="A0AAD9XS92"/>
<dbReference type="Gene3D" id="4.10.60.10">
    <property type="entry name" value="Zinc finger, CCHC-type"/>
    <property type="match status" value="1"/>
</dbReference>
<evidence type="ECO:0000259" key="2">
    <source>
        <dbReference type="PROSITE" id="PS50158"/>
    </source>
</evidence>
<proteinExistence type="predicted"/>
<evidence type="ECO:0000313" key="4">
    <source>
        <dbReference type="Proteomes" id="UP001280121"/>
    </source>
</evidence>
<reference evidence="3" key="1">
    <citation type="journal article" date="2023" name="Plant J.">
        <title>Genome sequences and population genomics provide insights into the demographic history, inbreeding, and mutation load of two 'living fossil' tree species of Dipteronia.</title>
        <authorList>
            <person name="Feng Y."/>
            <person name="Comes H.P."/>
            <person name="Chen J."/>
            <person name="Zhu S."/>
            <person name="Lu R."/>
            <person name="Zhang X."/>
            <person name="Li P."/>
            <person name="Qiu J."/>
            <person name="Olsen K.M."/>
            <person name="Qiu Y."/>
        </authorList>
    </citation>
    <scope>NUCLEOTIDE SEQUENCE</scope>
    <source>
        <strain evidence="3">KIB01</strain>
    </source>
</reference>
<organism evidence="3 4">
    <name type="scientific">Dipteronia dyeriana</name>
    <dbReference type="NCBI Taxonomy" id="168575"/>
    <lineage>
        <taxon>Eukaryota</taxon>
        <taxon>Viridiplantae</taxon>
        <taxon>Streptophyta</taxon>
        <taxon>Embryophyta</taxon>
        <taxon>Tracheophyta</taxon>
        <taxon>Spermatophyta</taxon>
        <taxon>Magnoliopsida</taxon>
        <taxon>eudicotyledons</taxon>
        <taxon>Gunneridae</taxon>
        <taxon>Pentapetalae</taxon>
        <taxon>rosids</taxon>
        <taxon>malvids</taxon>
        <taxon>Sapindales</taxon>
        <taxon>Sapindaceae</taxon>
        <taxon>Hippocastanoideae</taxon>
        <taxon>Acereae</taxon>
        <taxon>Dipteronia</taxon>
    </lineage>
</organism>
<dbReference type="InterPro" id="IPR036875">
    <property type="entry name" value="Znf_CCHC_sf"/>
</dbReference>
<comment type="caution">
    <text evidence="3">The sequence shown here is derived from an EMBL/GenBank/DDBJ whole genome shotgun (WGS) entry which is preliminary data.</text>
</comment>
<evidence type="ECO:0000313" key="3">
    <source>
        <dbReference type="EMBL" id="KAK2664163.1"/>
    </source>
</evidence>
<accession>A0AAD9XS92</accession>